<proteinExistence type="predicted"/>
<dbReference type="InterPro" id="IPR004283">
    <property type="entry name" value="Lef-2"/>
</dbReference>
<accession>A0A7G7Y8X9</accession>
<sequence>MTSAPRLLSWTPRNINIATIDKESDYVVSLADIDLDVTALTPFVDNGLRVRLSGIRLYYLIKNKPTIHVTTKRATATPPQRKSMKNVCFKGQHERDDIVKVLNQKLNMPECMARFMNDFLVRPRGNRFRKRFIFNSYIANVLTCTKCKKQCIADAMATLYDHDNKCVQEFIKIIFKDTNVYLPPNCDNMKNKEKLCNKTGTCKGKTQFVTFSLSHAI</sequence>
<evidence type="ECO:0000313" key="1">
    <source>
        <dbReference type="EMBL" id="QNH90825.1"/>
    </source>
</evidence>
<dbReference type="EMBL" id="MN395659">
    <property type="protein sequence ID" value="QNH90825.1"/>
    <property type="molecule type" value="Genomic_DNA"/>
</dbReference>
<name>A0A7G7Y8X9_NPVMC</name>
<organism evidence="1">
    <name type="scientific">Mamestra configurata nucleopolyhedrovirus</name>
    <name type="common">MacoNPV</name>
    <dbReference type="NCBI Taxonomy" id="207830"/>
    <lineage>
        <taxon>Viruses</taxon>
        <taxon>Viruses incertae sedis</taxon>
        <taxon>Naldaviricetes</taxon>
        <taxon>Lefavirales</taxon>
        <taxon>Baculoviridae</taxon>
        <taxon>Alphabaculovirus</taxon>
        <taxon>Alphabaculovirus maconfiguratae</taxon>
    </lineage>
</organism>
<protein>
    <submittedName>
        <fullName evidence="1">Lef-2</fullName>
    </submittedName>
</protein>
<dbReference type="GO" id="GO:0019083">
    <property type="term" value="P:viral transcription"/>
    <property type="evidence" value="ECO:0007669"/>
    <property type="project" value="InterPro"/>
</dbReference>
<dbReference type="Pfam" id="PF03041">
    <property type="entry name" value="Baculo_LEF-2"/>
    <property type="match status" value="1"/>
</dbReference>
<organismHost>
    <name type="scientific">Mamestra configurata</name>
    <name type="common">bertha armyworm</name>
    <dbReference type="NCBI Taxonomy" id="174822"/>
</organismHost>
<reference evidence="1" key="1">
    <citation type="submission" date="2019-08" db="EMBL/GenBank/DDBJ databases">
        <title>Alphabaculoviruses infecting Mamestra configurata in North America.</title>
        <authorList>
            <person name="Erlandson M.A."/>
            <person name="Baldwin D."/>
            <person name="Theilmann D.A."/>
        </authorList>
    </citation>
    <scope>NUCLEOTIDE SEQUENCE</scope>
    <source>
        <strain evidence="1">Ls</strain>
    </source>
</reference>